<dbReference type="Pfam" id="PF03466">
    <property type="entry name" value="LysR_substrate"/>
    <property type="match status" value="1"/>
</dbReference>
<dbReference type="PROSITE" id="PS50931">
    <property type="entry name" value="HTH_LYSR"/>
    <property type="match status" value="1"/>
</dbReference>
<dbReference type="SUPFAM" id="SSF53850">
    <property type="entry name" value="Periplasmic binding protein-like II"/>
    <property type="match status" value="1"/>
</dbReference>
<dbReference type="InterPro" id="IPR005119">
    <property type="entry name" value="LysR_subst-bd"/>
</dbReference>
<dbReference type="PANTHER" id="PTHR30537:SF3">
    <property type="entry name" value="TRANSCRIPTIONAL REGULATORY PROTEIN"/>
    <property type="match status" value="1"/>
</dbReference>
<comment type="similarity">
    <text evidence="1">Belongs to the LysR transcriptional regulatory family.</text>
</comment>
<evidence type="ECO:0000256" key="1">
    <source>
        <dbReference type="ARBA" id="ARBA00009437"/>
    </source>
</evidence>
<dbReference type="GO" id="GO:0043565">
    <property type="term" value="F:sequence-specific DNA binding"/>
    <property type="evidence" value="ECO:0007669"/>
    <property type="project" value="TreeGrafter"/>
</dbReference>
<dbReference type="SUPFAM" id="SSF46785">
    <property type="entry name" value="Winged helix' DNA-binding domain"/>
    <property type="match status" value="1"/>
</dbReference>
<evidence type="ECO:0000259" key="5">
    <source>
        <dbReference type="PROSITE" id="PS50931"/>
    </source>
</evidence>
<evidence type="ECO:0000256" key="3">
    <source>
        <dbReference type="ARBA" id="ARBA00023125"/>
    </source>
</evidence>
<dbReference type="AlphaFoldDB" id="A0A495D4W1"/>
<keyword evidence="3" id="KW-0238">DNA-binding</keyword>
<comment type="caution">
    <text evidence="6">The sequence shown here is derived from an EMBL/GenBank/DDBJ whole genome shotgun (WGS) entry which is preliminary data.</text>
</comment>
<dbReference type="InterPro" id="IPR000847">
    <property type="entry name" value="LysR_HTH_N"/>
</dbReference>
<dbReference type="PRINTS" id="PR00039">
    <property type="entry name" value="HTHLYSR"/>
</dbReference>
<organism evidence="6 7">
    <name type="scientific">Maricaulis maris</name>
    <dbReference type="NCBI Taxonomy" id="74318"/>
    <lineage>
        <taxon>Bacteria</taxon>
        <taxon>Pseudomonadati</taxon>
        <taxon>Pseudomonadota</taxon>
        <taxon>Alphaproteobacteria</taxon>
        <taxon>Maricaulales</taxon>
        <taxon>Maricaulaceae</taxon>
        <taxon>Maricaulis</taxon>
    </lineage>
</organism>
<feature type="domain" description="HTH lysR-type" evidence="5">
    <location>
        <begin position="19"/>
        <end position="67"/>
    </location>
</feature>
<evidence type="ECO:0000256" key="4">
    <source>
        <dbReference type="ARBA" id="ARBA00023163"/>
    </source>
</evidence>
<dbReference type="Proteomes" id="UP000273675">
    <property type="component" value="Unassembled WGS sequence"/>
</dbReference>
<dbReference type="InterPro" id="IPR058163">
    <property type="entry name" value="LysR-type_TF_proteobact-type"/>
</dbReference>
<proteinExistence type="inferred from homology"/>
<dbReference type="GO" id="GO:0003700">
    <property type="term" value="F:DNA-binding transcription factor activity"/>
    <property type="evidence" value="ECO:0007669"/>
    <property type="project" value="InterPro"/>
</dbReference>
<name>A0A495D4W1_9PROT</name>
<dbReference type="GO" id="GO:0006351">
    <property type="term" value="P:DNA-templated transcription"/>
    <property type="evidence" value="ECO:0007669"/>
    <property type="project" value="TreeGrafter"/>
</dbReference>
<evidence type="ECO:0000313" key="7">
    <source>
        <dbReference type="Proteomes" id="UP000273675"/>
    </source>
</evidence>
<dbReference type="EMBL" id="RBIM01000006">
    <property type="protein sequence ID" value="RKQ95601.1"/>
    <property type="molecule type" value="Genomic_DNA"/>
</dbReference>
<dbReference type="Gene3D" id="3.40.190.290">
    <property type="match status" value="1"/>
</dbReference>
<protein>
    <submittedName>
        <fullName evidence="6">LysR family transcriptional regulator</fullName>
    </submittedName>
</protein>
<evidence type="ECO:0000256" key="2">
    <source>
        <dbReference type="ARBA" id="ARBA00023015"/>
    </source>
</evidence>
<dbReference type="PANTHER" id="PTHR30537">
    <property type="entry name" value="HTH-TYPE TRANSCRIPTIONAL REGULATOR"/>
    <property type="match status" value="1"/>
</dbReference>
<gene>
    <name evidence="6" type="ORF">C7435_2704</name>
</gene>
<keyword evidence="4" id="KW-0804">Transcription</keyword>
<evidence type="ECO:0000313" key="6">
    <source>
        <dbReference type="EMBL" id="RKQ95601.1"/>
    </source>
</evidence>
<dbReference type="Gene3D" id="1.10.10.10">
    <property type="entry name" value="Winged helix-like DNA-binding domain superfamily/Winged helix DNA-binding domain"/>
    <property type="match status" value="1"/>
</dbReference>
<dbReference type="Pfam" id="PF00126">
    <property type="entry name" value="HTH_1"/>
    <property type="match status" value="1"/>
</dbReference>
<reference evidence="6 7" key="1">
    <citation type="submission" date="2018-10" db="EMBL/GenBank/DDBJ databases">
        <title>Genomic Encyclopedia of Type Strains, Phase IV (KMG-IV): sequencing the most valuable type-strain genomes for metagenomic binning, comparative biology and taxonomic classification.</title>
        <authorList>
            <person name="Goeker M."/>
        </authorList>
    </citation>
    <scope>NUCLEOTIDE SEQUENCE [LARGE SCALE GENOMIC DNA]</scope>
    <source>
        <strain evidence="6 7">DSM 4734</strain>
    </source>
</reference>
<sequence length="310" mass="33270">MIIGIQIRMDDWSDYLVCLAVSEAGSLTAAAHELGVSQPTVTRRLQALESRFGEPLFEREQGQTRLTPLGQRVVAHAARMRDEASAIERAAMAQDQSLSGLVVVSASEGLGADWLPRALVSFQVANPGIGIDITIKNNSANLADREADIALRWNGPGTQQSLVGRRGATVGAGLYASRTYLDKHGRPQVVEDLADHAGVGWSIGDYFGWPATAAGAPVLPRHVSFKSNSPASHVKGLEAGFGVGVTSHRLARSSAELERILPDFESSLDLWVVAHETVRKSARVRAAFDHIIAQMKADAAYFSRGEPSIL</sequence>
<keyword evidence="2" id="KW-0805">Transcription regulation</keyword>
<dbReference type="InterPro" id="IPR036388">
    <property type="entry name" value="WH-like_DNA-bd_sf"/>
</dbReference>
<dbReference type="InterPro" id="IPR036390">
    <property type="entry name" value="WH_DNA-bd_sf"/>
</dbReference>
<accession>A0A495D4W1</accession>